<evidence type="ECO:0000313" key="8">
    <source>
        <dbReference type="EMBL" id="AZS14336.1"/>
    </source>
</evidence>
<dbReference type="SUPFAM" id="SSF63520">
    <property type="entry name" value="PTS-regulatory domain, PRD"/>
    <property type="match status" value="2"/>
</dbReference>
<dbReference type="SUPFAM" id="SSF55804">
    <property type="entry name" value="Phoshotransferase/anion transport protein"/>
    <property type="match status" value="1"/>
</dbReference>
<feature type="domain" description="PTS EIIB type-2" evidence="6">
    <location>
        <begin position="431"/>
        <end position="520"/>
    </location>
</feature>
<evidence type="ECO:0000313" key="9">
    <source>
        <dbReference type="Proteomes" id="UP000270678"/>
    </source>
</evidence>
<evidence type="ECO:0000256" key="1">
    <source>
        <dbReference type="ARBA" id="ARBA00022679"/>
    </source>
</evidence>
<dbReference type="OrthoDB" id="9776005at2"/>
<dbReference type="Pfam" id="PF08279">
    <property type="entry name" value="HTH_11"/>
    <property type="match status" value="1"/>
</dbReference>
<gene>
    <name evidence="8" type="ORF">EI981_07610</name>
</gene>
<keyword evidence="9" id="KW-1185">Reference proteome</keyword>
<dbReference type="Pfam" id="PF00874">
    <property type="entry name" value="PRD"/>
    <property type="match status" value="1"/>
</dbReference>
<reference evidence="9" key="1">
    <citation type="submission" date="2018-12" db="EMBL/GenBank/DDBJ databases">
        <title>Complete genome sequence of Paenibacillus sp. MBLB1234.</title>
        <authorList>
            <person name="Nam Y.-D."/>
            <person name="Kang J."/>
            <person name="Chung W.-H."/>
            <person name="Park Y.S."/>
        </authorList>
    </citation>
    <scope>NUCLEOTIDE SEQUENCE [LARGE SCALE GENOMIC DNA]</scope>
    <source>
        <strain evidence="9">MBLB1234</strain>
    </source>
</reference>
<dbReference type="CDD" id="cd05568">
    <property type="entry name" value="PTS_IIB_bgl_like"/>
    <property type="match status" value="1"/>
</dbReference>
<dbReference type="InterPro" id="IPR002178">
    <property type="entry name" value="PTS_EIIA_type-2_dom"/>
</dbReference>
<name>A0A3Q9I9Q9_9BACL</name>
<dbReference type="InterPro" id="IPR013011">
    <property type="entry name" value="PTS_EIIB_2"/>
</dbReference>
<keyword evidence="1" id="KW-0808">Transferase</keyword>
<feature type="domain" description="PRD" evidence="7">
    <location>
        <begin position="315"/>
        <end position="425"/>
    </location>
</feature>
<dbReference type="CDD" id="cd00211">
    <property type="entry name" value="PTS_IIA_fru"/>
    <property type="match status" value="1"/>
</dbReference>
<dbReference type="Pfam" id="PF00359">
    <property type="entry name" value="PTS_EIIA_2"/>
    <property type="match status" value="1"/>
</dbReference>
<dbReference type="PANTHER" id="PTHR30185">
    <property type="entry name" value="CRYPTIC BETA-GLUCOSIDE BGL OPERON ANTITERMINATOR"/>
    <property type="match status" value="1"/>
</dbReference>
<dbReference type="InterPro" id="IPR036390">
    <property type="entry name" value="WH_DNA-bd_sf"/>
</dbReference>
<dbReference type="Gene3D" id="1.10.10.10">
    <property type="entry name" value="Winged helix-like DNA-binding domain superfamily/Winged helix DNA-binding domain"/>
    <property type="match status" value="1"/>
</dbReference>
<dbReference type="InterPro" id="IPR013196">
    <property type="entry name" value="HTH_11"/>
</dbReference>
<dbReference type="InterPro" id="IPR036095">
    <property type="entry name" value="PTS_EIIB-like_sf"/>
</dbReference>
<dbReference type="KEGG" id="plut:EI981_07610"/>
<evidence type="ECO:0000256" key="4">
    <source>
        <dbReference type="ARBA" id="ARBA00023163"/>
    </source>
</evidence>
<evidence type="ECO:0000259" key="6">
    <source>
        <dbReference type="PROSITE" id="PS51099"/>
    </source>
</evidence>
<dbReference type="AlphaFoldDB" id="A0A3Q9I9Q9"/>
<dbReference type="GO" id="GO:0009401">
    <property type="term" value="P:phosphoenolpyruvate-dependent sugar phosphotransferase system"/>
    <property type="evidence" value="ECO:0007669"/>
    <property type="project" value="InterPro"/>
</dbReference>
<dbReference type="PROSITE" id="PS51099">
    <property type="entry name" value="PTS_EIIB_TYPE_2"/>
    <property type="match status" value="1"/>
</dbReference>
<protein>
    <submittedName>
        <fullName evidence="8">PRD domain-containing protein</fullName>
    </submittedName>
</protein>
<dbReference type="InterPro" id="IPR050661">
    <property type="entry name" value="BglG_antiterminators"/>
</dbReference>
<dbReference type="SUPFAM" id="SSF46785">
    <property type="entry name" value="Winged helix' DNA-binding domain"/>
    <property type="match status" value="1"/>
</dbReference>
<evidence type="ECO:0000256" key="3">
    <source>
        <dbReference type="ARBA" id="ARBA00023015"/>
    </source>
</evidence>
<keyword evidence="3" id="KW-0805">Transcription regulation</keyword>
<dbReference type="PANTHER" id="PTHR30185:SF18">
    <property type="entry name" value="TRANSCRIPTIONAL REGULATOR MTLR"/>
    <property type="match status" value="1"/>
</dbReference>
<accession>A0A3Q9I9Q9</accession>
<keyword evidence="2" id="KW-0677">Repeat</keyword>
<feature type="domain" description="PTS EIIA type-2" evidence="5">
    <location>
        <begin position="578"/>
        <end position="720"/>
    </location>
</feature>
<evidence type="ECO:0000259" key="5">
    <source>
        <dbReference type="PROSITE" id="PS51094"/>
    </source>
</evidence>
<dbReference type="EMBL" id="CP034346">
    <property type="protein sequence ID" value="AZS14336.1"/>
    <property type="molecule type" value="Genomic_DNA"/>
</dbReference>
<dbReference type="GO" id="GO:0006355">
    <property type="term" value="P:regulation of DNA-templated transcription"/>
    <property type="evidence" value="ECO:0007669"/>
    <property type="project" value="InterPro"/>
</dbReference>
<organism evidence="8 9">
    <name type="scientific">Paenibacillus lutimineralis</name>
    <dbReference type="NCBI Taxonomy" id="2707005"/>
    <lineage>
        <taxon>Bacteria</taxon>
        <taxon>Bacillati</taxon>
        <taxon>Bacillota</taxon>
        <taxon>Bacilli</taxon>
        <taxon>Bacillales</taxon>
        <taxon>Paenibacillaceae</taxon>
        <taxon>Paenibacillus</taxon>
    </lineage>
</organism>
<evidence type="ECO:0000256" key="2">
    <source>
        <dbReference type="ARBA" id="ARBA00022737"/>
    </source>
</evidence>
<proteinExistence type="predicted"/>
<dbReference type="GO" id="GO:0008982">
    <property type="term" value="F:protein-N(PI)-phosphohistidine-sugar phosphotransferase activity"/>
    <property type="evidence" value="ECO:0007669"/>
    <property type="project" value="InterPro"/>
</dbReference>
<dbReference type="InterPro" id="IPR036634">
    <property type="entry name" value="PRD_sf"/>
</dbReference>
<dbReference type="PROSITE" id="PS51372">
    <property type="entry name" value="PRD_2"/>
    <property type="match status" value="1"/>
</dbReference>
<evidence type="ECO:0000259" key="7">
    <source>
        <dbReference type="PROSITE" id="PS51372"/>
    </source>
</evidence>
<dbReference type="Gene3D" id="3.40.930.10">
    <property type="entry name" value="Mannitol-specific EII, Chain A"/>
    <property type="match status" value="1"/>
</dbReference>
<dbReference type="InterPro" id="IPR016152">
    <property type="entry name" value="PTrfase/Anion_transptr"/>
</dbReference>
<dbReference type="Gene3D" id="3.40.50.2300">
    <property type="match status" value="1"/>
</dbReference>
<dbReference type="SUPFAM" id="SSF52794">
    <property type="entry name" value="PTS system IIB component-like"/>
    <property type="match status" value="1"/>
</dbReference>
<dbReference type="InterPro" id="IPR036388">
    <property type="entry name" value="WH-like_DNA-bd_sf"/>
</dbReference>
<dbReference type="InterPro" id="IPR011608">
    <property type="entry name" value="PRD"/>
</dbReference>
<dbReference type="PROSITE" id="PS51094">
    <property type="entry name" value="PTS_EIIA_TYPE_2"/>
    <property type="match status" value="1"/>
</dbReference>
<dbReference type="Gene3D" id="1.10.1790.10">
    <property type="entry name" value="PRD domain"/>
    <property type="match status" value="1"/>
</dbReference>
<sequence length="720" mass="80863">MEMLTMREYLVLQKLQESRHPLTVSFLASSFDVNERTIRNDLQGLDAWCRKQGMQLCRKPNVGVWLETKGRIIHPETPPSSQDFHRQIVYSPDDRQKLMAFELLLRNEAVLVKEFEFLLGISKSTALRDLETLERTWSNTPLQLVKRPNFGVLAVGEEREIRNALFRLLTDESLMKIPVAQKYNDAVYRCLKVEGKQSGAPESGKQRMLDVWLGLRRELDRHGMRLTDEALATYALHMAIAAYRIRLGEQISLTDKQKERIRRQNFHPWLVQLLERMMPSQDPSWPEEEVLNMAVHLAASSMSEWLENSQVLSEGETSLLAAAVHNMVEITERFLGLSFQGDGELYRGLANHLAPMIHRLRYGIASKPACAPAEIDVKHAYQWIFYAARSGAKVVEELFDLSVPDSEVAHLSLYIGAAVERKKGSASSSGVRAVIVCGSGVGTSQMLEVRLMQEFPEIRVRATCSVFAIEKWLDGKTDLFLATVPFQLEGATVIECSPFLDSKDVFAIRAWLTGGSSSFANLRDKLTEEIVAAAAQLGLRHPRLSKEVSQTIASYFANSEKTMTHYWKRSDQGKMLDDLLTKQTVLCHPDCSTWEDAVKTAGQLMEQTGAVDAEYTEAMMNGLRKHGPYMVVAPGVALLHARPQDGVKEVGMSLQIVPDGVTFGHPSRDPVRLVFAFGTTDSQSHLQALSRLMSLFNDEERLSALMKSSSVDEALTLLHD</sequence>
<keyword evidence="4" id="KW-0804">Transcription</keyword>
<dbReference type="Proteomes" id="UP000270678">
    <property type="component" value="Chromosome"/>
</dbReference>